<dbReference type="AlphaFoldDB" id="A0A383XQU2"/>
<comment type="similarity">
    <text evidence="4">Belongs to the BamE family.</text>
</comment>
<keyword evidence="1 4" id="KW-0732">Signal</keyword>
<keyword evidence="3 4" id="KW-0998">Cell outer membrane</keyword>
<sequence length="132" mass="15007">MYYRTSFNRPTCTTMIRLVALAGVLAFTTGCNLVYKLPVNQGNVIEQEQVDQVEVGMTPEQVEFLMGSALVKSELRETVRWDYVSYYLSPRDKELRRNITIVFENGVVSEIIGASNETDREQSQPVDPPPTR</sequence>
<comment type="subcellular location">
    <subcellularLocation>
        <location evidence="4">Cell outer membrane</location>
        <topology evidence="4">Lipid-anchor</topology>
    </subcellularLocation>
</comment>
<comment type="subunit">
    <text evidence="4">Part of the Bam complex.</text>
</comment>
<gene>
    <name evidence="4" type="primary">bamE</name>
    <name evidence="6" type="ORF">DEH80_14770</name>
</gene>
<keyword evidence="7" id="KW-1185">Reference proteome</keyword>
<evidence type="ECO:0000256" key="4">
    <source>
        <dbReference type="HAMAP-Rule" id="MF_00925"/>
    </source>
</evidence>
<dbReference type="Gene3D" id="3.30.1450.10">
    <property type="match status" value="1"/>
</dbReference>
<accession>A0A383XQU2</accession>
<evidence type="ECO:0000256" key="1">
    <source>
        <dbReference type="ARBA" id="ARBA00022729"/>
    </source>
</evidence>
<dbReference type="GO" id="GO:0030674">
    <property type="term" value="F:protein-macromolecule adaptor activity"/>
    <property type="evidence" value="ECO:0007669"/>
    <property type="project" value="TreeGrafter"/>
</dbReference>
<dbReference type="GO" id="GO:0051205">
    <property type="term" value="P:protein insertion into membrane"/>
    <property type="evidence" value="ECO:0007669"/>
    <property type="project" value="UniProtKB-UniRule"/>
</dbReference>
<evidence type="ECO:0000256" key="2">
    <source>
        <dbReference type="ARBA" id="ARBA00023136"/>
    </source>
</evidence>
<organism evidence="6 7">
    <name type="scientific">Abyssibacter profundi</name>
    <dbReference type="NCBI Taxonomy" id="2182787"/>
    <lineage>
        <taxon>Bacteria</taxon>
        <taxon>Pseudomonadati</taxon>
        <taxon>Pseudomonadota</taxon>
        <taxon>Gammaproteobacteria</taxon>
        <taxon>Chromatiales</taxon>
        <taxon>Oceanococcaceae</taxon>
        <taxon>Abyssibacter</taxon>
    </lineage>
</organism>
<dbReference type="GO" id="GO:0043165">
    <property type="term" value="P:Gram-negative-bacterium-type cell outer membrane assembly"/>
    <property type="evidence" value="ECO:0007669"/>
    <property type="project" value="UniProtKB-UniRule"/>
</dbReference>
<dbReference type="InterPro" id="IPR007450">
    <property type="entry name" value="BamE_dom"/>
</dbReference>
<dbReference type="GO" id="GO:1990063">
    <property type="term" value="C:Bam protein complex"/>
    <property type="evidence" value="ECO:0007669"/>
    <property type="project" value="TreeGrafter"/>
</dbReference>
<dbReference type="InterPro" id="IPR026592">
    <property type="entry name" value="BamE"/>
</dbReference>
<keyword evidence="2 4" id="KW-0472">Membrane</keyword>
<reference evidence="6 7" key="1">
    <citation type="submission" date="2018-05" db="EMBL/GenBank/DDBJ databases">
        <title>Abyssibacter profundi OUC007T gen. nov., sp. nov, a marine bacterium isolated from seawater of the Mariana Trench.</title>
        <authorList>
            <person name="Zhou S."/>
        </authorList>
    </citation>
    <scope>NUCLEOTIDE SEQUENCE [LARGE SCALE GENOMIC DNA]</scope>
    <source>
        <strain evidence="6 7">OUC007</strain>
    </source>
</reference>
<name>A0A383XQU2_9GAMM</name>
<feature type="domain" description="Outer membrane protein assembly factor BamE" evidence="5">
    <location>
        <begin position="42"/>
        <end position="111"/>
    </location>
</feature>
<keyword evidence="4" id="KW-0564">Palmitate</keyword>
<evidence type="ECO:0000313" key="7">
    <source>
        <dbReference type="Proteomes" id="UP000251800"/>
    </source>
</evidence>
<dbReference type="PANTHER" id="PTHR37482">
    <property type="entry name" value="OUTER MEMBRANE PROTEIN ASSEMBLY FACTOR BAME"/>
    <property type="match status" value="1"/>
</dbReference>
<protein>
    <recommendedName>
        <fullName evidence="4">Outer membrane protein assembly factor BamE</fullName>
    </recommendedName>
</protein>
<dbReference type="Proteomes" id="UP000251800">
    <property type="component" value="Unassembled WGS sequence"/>
</dbReference>
<proteinExistence type="inferred from homology"/>
<dbReference type="PANTHER" id="PTHR37482:SF1">
    <property type="entry name" value="OUTER MEMBRANE PROTEIN ASSEMBLY FACTOR BAME"/>
    <property type="match status" value="1"/>
</dbReference>
<comment type="caution">
    <text evidence="6">The sequence shown here is derived from an EMBL/GenBank/DDBJ whole genome shotgun (WGS) entry which is preliminary data.</text>
</comment>
<dbReference type="PROSITE" id="PS51257">
    <property type="entry name" value="PROKAR_LIPOPROTEIN"/>
    <property type="match status" value="1"/>
</dbReference>
<evidence type="ECO:0000313" key="6">
    <source>
        <dbReference type="EMBL" id="PWN54996.1"/>
    </source>
</evidence>
<comment type="function">
    <text evidence="4">Part of the outer membrane protein assembly complex, which is involved in assembly and insertion of beta-barrel proteins into the outer membrane.</text>
</comment>
<dbReference type="InterPro" id="IPR037873">
    <property type="entry name" value="BamE-like"/>
</dbReference>
<dbReference type="HAMAP" id="MF_00925">
    <property type="entry name" value="OM_assembly_BamE"/>
    <property type="match status" value="1"/>
</dbReference>
<keyword evidence="4" id="KW-0449">Lipoprotein</keyword>
<evidence type="ECO:0000256" key="3">
    <source>
        <dbReference type="ARBA" id="ARBA00023237"/>
    </source>
</evidence>
<evidence type="ECO:0000259" key="5">
    <source>
        <dbReference type="Pfam" id="PF04355"/>
    </source>
</evidence>
<dbReference type="EMBL" id="QEQK01000015">
    <property type="protein sequence ID" value="PWN54996.1"/>
    <property type="molecule type" value="Genomic_DNA"/>
</dbReference>
<dbReference type="Pfam" id="PF04355">
    <property type="entry name" value="BamE"/>
    <property type="match status" value="1"/>
</dbReference>